<accession>A0A6G1JBV4</accession>
<keyword evidence="1" id="KW-0175">Coiled coil</keyword>
<dbReference type="Proteomes" id="UP000799291">
    <property type="component" value="Unassembled WGS sequence"/>
</dbReference>
<dbReference type="AlphaFoldDB" id="A0A6G1JBV4"/>
<dbReference type="OrthoDB" id="10462140at2759"/>
<protein>
    <submittedName>
        <fullName evidence="3">Uncharacterized protein</fullName>
    </submittedName>
</protein>
<feature type="region of interest" description="Disordered" evidence="2">
    <location>
        <begin position="163"/>
        <end position="185"/>
    </location>
</feature>
<evidence type="ECO:0000313" key="3">
    <source>
        <dbReference type="EMBL" id="KAF2688012.1"/>
    </source>
</evidence>
<name>A0A6G1JBV4_9PLEO</name>
<feature type="coiled-coil region" evidence="1">
    <location>
        <begin position="254"/>
        <end position="300"/>
    </location>
</feature>
<evidence type="ECO:0000256" key="2">
    <source>
        <dbReference type="SAM" id="MobiDB-lite"/>
    </source>
</evidence>
<organism evidence="3 4">
    <name type="scientific">Lentithecium fluviatile CBS 122367</name>
    <dbReference type="NCBI Taxonomy" id="1168545"/>
    <lineage>
        <taxon>Eukaryota</taxon>
        <taxon>Fungi</taxon>
        <taxon>Dikarya</taxon>
        <taxon>Ascomycota</taxon>
        <taxon>Pezizomycotina</taxon>
        <taxon>Dothideomycetes</taxon>
        <taxon>Pleosporomycetidae</taxon>
        <taxon>Pleosporales</taxon>
        <taxon>Massarineae</taxon>
        <taxon>Lentitheciaceae</taxon>
        <taxon>Lentithecium</taxon>
    </lineage>
</organism>
<evidence type="ECO:0000256" key="1">
    <source>
        <dbReference type="SAM" id="Coils"/>
    </source>
</evidence>
<feature type="compositionally biased region" description="Basic and acidic residues" evidence="2">
    <location>
        <begin position="212"/>
        <end position="222"/>
    </location>
</feature>
<evidence type="ECO:0000313" key="4">
    <source>
        <dbReference type="Proteomes" id="UP000799291"/>
    </source>
</evidence>
<keyword evidence="4" id="KW-1185">Reference proteome</keyword>
<dbReference type="EMBL" id="MU005574">
    <property type="protein sequence ID" value="KAF2688012.1"/>
    <property type="molecule type" value="Genomic_DNA"/>
</dbReference>
<gene>
    <name evidence="3" type="ORF">K458DRAFT_401419</name>
</gene>
<reference evidence="3" key="1">
    <citation type="journal article" date="2020" name="Stud. Mycol.">
        <title>101 Dothideomycetes genomes: a test case for predicting lifestyles and emergence of pathogens.</title>
        <authorList>
            <person name="Haridas S."/>
            <person name="Albert R."/>
            <person name="Binder M."/>
            <person name="Bloem J."/>
            <person name="Labutti K."/>
            <person name="Salamov A."/>
            <person name="Andreopoulos B."/>
            <person name="Baker S."/>
            <person name="Barry K."/>
            <person name="Bills G."/>
            <person name="Bluhm B."/>
            <person name="Cannon C."/>
            <person name="Castanera R."/>
            <person name="Culley D."/>
            <person name="Daum C."/>
            <person name="Ezra D."/>
            <person name="Gonzalez J."/>
            <person name="Henrissat B."/>
            <person name="Kuo A."/>
            <person name="Liang C."/>
            <person name="Lipzen A."/>
            <person name="Lutzoni F."/>
            <person name="Magnuson J."/>
            <person name="Mondo S."/>
            <person name="Nolan M."/>
            <person name="Ohm R."/>
            <person name="Pangilinan J."/>
            <person name="Park H.-J."/>
            <person name="Ramirez L."/>
            <person name="Alfaro M."/>
            <person name="Sun H."/>
            <person name="Tritt A."/>
            <person name="Yoshinaga Y."/>
            <person name="Zwiers L.-H."/>
            <person name="Turgeon B."/>
            <person name="Goodwin S."/>
            <person name="Spatafora J."/>
            <person name="Crous P."/>
            <person name="Grigoriev I."/>
        </authorList>
    </citation>
    <scope>NUCLEOTIDE SEQUENCE</scope>
    <source>
        <strain evidence="3">CBS 122367</strain>
    </source>
</reference>
<proteinExistence type="predicted"/>
<sequence>MSISAVRSSDIGRFEQTASDSTVAYLCWTPAHCLRPRASSQGTTLLSSMATFDSQRGRSWNVFHTILHPPLDTTGGPYLPLKIPCPSRSAPIDIKHPYYPTWTASRQRPPAQSHWEGFSHFNRHHEDFRGHESRRHASWDEGYEELLRRPLPEYAYPEFPSQWSFESSNAPPKQGDVESRPVSPFSQLREERDENGVNAYQSVYTGALVDVDVDRNENRETENPSSTFPRAPDPPSLGTDRDLARRWDALSSREEELTAREVALEEAVKQLEQDRNEITLREQEMRQREYELLVETWELEGQRRRWRPPFACPSRNWQPNVFAEGMEWERELDSLDAREYEWGHGLDDVFGERRPQFWEDRNLPPIAEFESMRRDVEAGGMGSTTKGVRKAFKEYNAYWDTLQRSPSSFTPTARMRFPTLSGDPSKLLADTSDYTIRVRPIHLPATPSSLNSDEIIRLNVYNFFLTTFSIPVSYTLPGYQAPRFRHRQSDPHLDFRGADLNDVKCLRDHLLRKELNRWHPDKLNRWLHGEGKDVVSQYGSLRMTEREVAACVDQAVRSLKSECDEVLKRATARM</sequence>
<feature type="region of interest" description="Disordered" evidence="2">
    <location>
        <begin position="210"/>
        <end position="241"/>
    </location>
</feature>